<protein>
    <submittedName>
        <fullName evidence="5">Major Facilitator Superfamily protein</fullName>
    </submittedName>
</protein>
<feature type="transmembrane region" description="Helical" evidence="4">
    <location>
        <begin position="103"/>
        <end position="119"/>
    </location>
</feature>
<evidence type="ECO:0000256" key="4">
    <source>
        <dbReference type="SAM" id="Phobius"/>
    </source>
</evidence>
<keyword evidence="3 4" id="KW-0472">Membrane</keyword>
<feature type="transmembrane region" description="Helical" evidence="4">
    <location>
        <begin position="246"/>
        <end position="269"/>
    </location>
</feature>
<feature type="transmembrane region" description="Helical" evidence="4">
    <location>
        <begin position="281"/>
        <end position="306"/>
    </location>
</feature>
<dbReference type="InterPro" id="IPR011701">
    <property type="entry name" value="MFS"/>
</dbReference>
<keyword evidence="1 4" id="KW-0812">Transmembrane</keyword>
<dbReference type="SUPFAM" id="SSF103473">
    <property type="entry name" value="MFS general substrate transporter"/>
    <property type="match status" value="1"/>
</dbReference>
<reference evidence="5 6" key="1">
    <citation type="submission" date="2016-10" db="EMBL/GenBank/DDBJ databases">
        <authorList>
            <person name="Varghese N."/>
            <person name="Submissions S."/>
        </authorList>
    </citation>
    <scope>NUCLEOTIDE SEQUENCE [LARGE SCALE GENOMIC DNA]</scope>
    <source>
        <strain evidence="5 6">DSM 16392</strain>
    </source>
</reference>
<evidence type="ECO:0000256" key="1">
    <source>
        <dbReference type="ARBA" id="ARBA00022692"/>
    </source>
</evidence>
<feature type="transmembrane region" description="Helical" evidence="4">
    <location>
        <begin position="16"/>
        <end position="37"/>
    </location>
</feature>
<organism evidence="5 6">
    <name type="scientific">Pseudovibrio ascidiaceicola</name>
    <dbReference type="NCBI Taxonomy" id="285279"/>
    <lineage>
        <taxon>Bacteria</taxon>
        <taxon>Pseudomonadati</taxon>
        <taxon>Pseudomonadota</taxon>
        <taxon>Alphaproteobacteria</taxon>
        <taxon>Hyphomicrobiales</taxon>
        <taxon>Stappiaceae</taxon>
        <taxon>Pseudovibrio</taxon>
    </lineage>
</organism>
<accession>A0A1I4CAA5</accession>
<keyword evidence="2 4" id="KW-1133">Transmembrane helix</keyword>
<gene>
    <name evidence="5" type="ORF">SAMN04488518_10944</name>
</gene>
<dbReference type="Proteomes" id="UP000199598">
    <property type="component" value="Unassembled WGS sequence"/>
</dbReference>
<dbReference type="RefSeq" id="WP_063300914.1">
    <property type="nucleotide sequence ID" value="NZ_FOSK01000009.1"/>
</dbReference>
<feature type="transmembrane region" description="Helical" evidence="4">
    <location>
        <begin position="57"/>
        <end position="76"/>
    </location>
</feature>
<dbReference type="Gene3D" id="1.20.1250.20">
    <property type="entry name" value="MFS general substrate transporter like domains"/>
    <property type="match status" value="1"/>
</dbReference>
<evidence type="ECO:0000313" key="5">
    <source>
        <dbReference type="EMBL" id="SFK78098.1"/>
    </source>
</evidence>
<feature type="transmembrane region" description="Helical" evidence="4">
    <location>
        <begin position="211"/>
        <end position="234"/>
    </location>
</feature>
<keyword evidence="6" id="KW-1185">Reference proteome</keyword>
<comment type="caution">
    <text evidence="5">The sequence shown here is derived from an EMBL/GenBank/DDBJ whole genome shotgun (WGS) entry which is preliminary data.</text>
</comment>
<feature type="transmembrane region" description="Helical" evidence="4">
    <location>
        <begin position="139"/>
        <end position="160"/>
    </location>
</feature>
<evidence type="ECO:0000256" key="3">
    <source>
        <dbReference type="ARBA" id="ARBA00023136"/>
    </source>
</evidence>
<dbReference type="Pfam" id="PF07690">
    <property type="entry name" value="MFS_1"/>
    <property type="match status" value="1"/>
</dbReference>
<proteinExistence type="predicted"/>
<dbReference type="InterPro" id="IPR036259">
    <property type="entry name" value="MFS_trans_sf"/>
</dbReference>
<sequence length="405" mass="45142">MLNIIKDIRADWRSPFVFLLVLTVASQLSFSVWWNLINNFAVNTLDFTGQEIGIQQSIREIPGLLAFTVIFMLLIFKEQTFTLISLGLMGFGIAITGYFPSAIGFYATTLIMSFGFHYYETLKQSLSLQWLPKKDAPALLGQIIAVSSLVSLCIYGSIMIGWKTFDLSYEQVFLWAGIAGMALTIFAAFAFPKYKAHVEQHKKLILRKRYWLYYALTFMSGARRQIFTVFAGFLMVERFGYEVHEVAALFLLNGAINMFLAPKIGAFIGRVGERTALTCEYVGLIIVFLSYAFVTNVYVAGTLYVIDHAFFAMAIAMKTYFQKIADPADIAPTSAVDFTINHIAAVVIPVVFGTIWLFSPALVFIAGASMAAVSLILSRMIPRNPEPGMETVWVPARQPQAVGAE</sequence>
<name>A0A1I4CAA5_9HYPH</name>
<evidence type="ECO:0000313" key="6">
    <source>
        <dbReference type="Proteomes" id="UP000199598"/>
    </source>
</evidence>
<feature type="transmembrane region" description="Helical" evidence="4">
    <location>
        <begin position="172"/>
        <end position="191"/>
    </location>
</feature>
<evidence type="ECO:0000256" key="2">
    <source>
        <dbReference type="ARBA" id="ARBA00022989"/>
    </source>
</evidence>
<dbReference type="EMBL" id="FOSK01000009">
    <property type="protein sequence ID" value="SFK78098.1"/>
    <property type="molecule type" value="Genomic_DNA"/>
</dbReference>